<dbReference type="EMBL" id="BSNF01000008">
    <property type="protein sequence ID" value="GLQ06849.1"/>
    <property type="molecule type" value="Genomic_DNA"/>
</dbReference>
<dbReference type="SUPFAM" id="SSF48452">
    <property type="entry name" value="TPR-like"/>
    <property type="match status" value="1"/>
</dbReference>
<proteinExistence type="predicted"/>
<dbReference type="Pfam" id="PF01075">
    <property type="entry name" value="Glyco_transf_9"/>
    <property type="match status" value="1"/>
</dbReference>
<keyword evidence="2" id="KW-1185">Reference proteome</keyword>
<evidence type="ECO:0000313" key="1">
    <source>
        <dbReference type="EMBL" id="GLQ06849.1"/>
    </source>
</evidence>
<dbReference type="InterPro" id="IPR002201">
    <property type="entry name" value="Glyco_trans_9"/>
</dbReference>
<organism evidence="1 2">
    <name type="scientific">Sneathiella chinensis</name>
    <dbReference type="NCBI Taxonomy" id="349750"/>
    <lineage>
        <taxon>Bacteria</taxon>
        <taxon>Pseudomonadati</taxon>
        <taxon>Pseudomonadota</taxon>
        <taxon>Alphaproteobacteria</taxon>
        <taxon>Sneathiellales</taxon>
        <taxon>Sneathiellaceae</taxon>
        <taxon>Sneathiella</taxon>
    </lineage>
</organism>
<reference evidence="1" key="2">
    <citation type="submission" date="2023-01" db="EMBL/GenBank/DDBJ databases">
        <title>Draft genome sequence of Sneathiella chinensis strain NBRC 103408.</title>
        <authorList>
            <person name="Sun Q."/>
            <person name="Mori K."/>
        </authorList>
    </citation>
    <scope>NUCLEOTIDE SEQUENCE</scope>
    <source>
        <strain evidence="1">NBRC 103408</strain>
    </source>
</reference>
<protein>
    <recommendedName>
        <fullName evidence="3">Glycosyl transferase family 8</fullName>
    </recommendedName>
</protein>
<dbReference type="InterPro" id="IPR011990">
    <property type="entry name" value="TPR-like_helical_dom_sf"/>
</dbReference>
<dbReference type="RefSeq" id="WP_169560949.1">
    <property type="nucleotide sequence ID" value="NZ_BSNF01000008.1"/>
</dbReference>
<dbReference type="SUPFAM" id="SSF53756">
    <property type="entry name" value="UDP-Glycosyltransferase/glycogen phosphorylase"/>
    <property type="match status" value="1"/>
</dbReference>
<accession>A0ABQ5U6G5</accession>
<comment type="caution">
    <text evidence="1">The sequence shown here is derived from an EMBL/GenBank/DDBJ whole genome shotgun (WGS) entry which is preliminary data.</text>
</comment>
<dbReference type="Gene3D" id="3.40.50.2000">
    <property type="entry name" value="Glycogen Phosphorylase B"/>
    <property type="match status" value="1"/>
</dbReference>
<gene>
    <name evidence="1" type="ORF">GCM10007924_20700</name>
</gene>
<dbReference type="Proteomes" id="UP001161409">
    <property type="component" value="Unassembled WGS sequence"/>
</dbReference>
<evidence type="ECO:0008006" key="3">
    <source>
        <dbReference type="Google" id="ProtNLM"/>
    </source>
</evidence>
<sequence length="395" mass="44738">MTPETLSAALNDIRQCIDSDQLEQAEAKARAALSSGTGPLDIWHLLAHALRRQGRIEEAKVIQEMLVQHLPHNVVLRFELAETLLLLGDFDSGWRQYRFRYDLPHTTNLKRTVQVPRWDGAPIAGKTLLIHDEQGFGDTLQFMRMIPWVKKHSQAHIILQISPDLLPFAQRLSGADKIIVRGQLPGPFDLHCEMMSLPMAMKLQITDLPGEIPYLHPDPLRLKEWRKKLASIRGPKIALVWAGRPTHTNDANRSMDLSRLAPLAAHNRDATFLSVQKGAKEEQAQTPPDGMKLVNLSGDIRDFDDTAAILALSDMLISVDSSPAHLAGAMGRPVWTMLPFVPDWRWLMNRPDTPWYPHMRLFRQPQRGNWDAVIADMAKSLPVFLNDQYQRKAAE</sequence>
<evidence type="ECO:0000313" key="2">
    <source>
        <dbReference type="Proteomes" id="UP001161409"/>
    </source>
</evidence>
<dbReference type="Gene3D" id="1.25.40.10">
    <property type="entry name" value="Tetratricopeptide repeat domain"/>
    <property type="match status" value="1"/>
</dbReference>
<reference evidence="1" key="1">
    <citation type="journal article" date="2014" name="Int. J. Syst. Evol. Microbiol.">
        <title>Complete genome of a new Firmicutes species belonging to the dominant human colonic microbiota ('Ruminococcus bicirculans') reveals two chromosomes and a selective capacity to utilize plant glucans.</title>
        <authorList>
            <consortium name="NISC Comparative Sequencing Program"/>
            <person name="Wegmann U."/>
            <person name="Louis P."/>
            <person name="Goesmann A."/>
            <person name="Henrissat B."/>
            <person name="Duncan S.H."/>
            <person name="Flint H.J."/>
        </authorList>
    </citation>
    <scope>NUCLEOTIDE SEQUENCE</scope>
    <source>
        <strain evidence="1">NBRC 103408</strain>
    </source>
</reference>
<name>A0ABQ5U6G5_9PROT</name>